<proteinExistence type="predicted"/>
<dbReference type="PROSITE" id="PS51257">
    <property type="entry name" value="PROKAR_LIPOPROTEIN"/>
    <property type="match status" value="1"/>
</dbReference>
<dbReference type="RefSeq" id="WP_151537364.1">
    <property type="nucleotide sequence ID" value="NZ_WBOS01000024.1"/>
</dbReference>
<name>A0A6L3V465_9BACI</name>
<reference evidence="1 2" key="1">
    <citation type="journal article" date="2016" name="Antonie Van Leeuwenhoek">
        <title>Bacillus depressus sp. nov., isolated from soil of a sunflower field.</title>
        <authorList>
            <person name="Wei X."/>
            <person name="Xin D."/>
            <person name="Xin Y."/>
            <person name="Zhang H."/>
            <person name="Wang T."/>
            <person name="Zhang J."/>
        </authorList>
    </citation>
    <scope>NUCLEOTIDE SEQUENCE [LARGE SCALE GENOMIC DNA]</scope>
    <source>
        <strain evidence="1 2">BZ1</strain>
    </source>
</reference>
<dbReference type="Proteomes" id="UP000481030">
    <property type="component" value="Unassembled WGS sequence"/>
</dbReference>
<sequence>MKKLIFISVLLLSLLFGCKGYKETTFDPSKLNIINTAWDEQGNETYIKYEAPSVKDGIEALPFNIKLPKTIPIETDGYKPIIIDDLENDGKKLLITFRAYSKVENPDHPIIFKIRVYNFNIFPS</sequence>
<dbReference type="EMBL" id="WBOS01000024">
    <property type="protein sequence ID" value="KAB2328742.1"/>
    <property type="molecule type" value="Genomic_DNA"/>
</dbReference>
<evidence type="ECO:0000313" key="2">
    <source>
        <dbReference type="Proteomes" id="UP000481030"/>
    </source>
</evidence>
<comment type="caution">
    <text evidence="1">The sequence shown here is derived from an EMBL/GenBank/DDBJ whole genome shotgun (WGS) entry which is preliminary data.</text>
</comment>
<accession>A0A6L3V465</accession>
<keyword evidence="2" id="KW-1185">Reference proteome</keyword>
<dbReference type="OrthoDB" id="2932589at2"/>
<evidence type="ECO:0008006" key="3">
    <source>
        <dbReference type="Google" id="ProtNLM"/>
    </source>
</evidence>
<gene>
    <name evidence="1" type="ORF">F7731_24250</name>
</gene>
<protein>
    <recommendedName>
        <fullName evidence="3">Lipoprotein</fullName>
    </recommendedName>
</protein>
<evidence type="ECO:0000313" key="1">
    <source>
        <dbReference type="EMBL" id="KAB2328742.1"/>
    </source>
</evidence>
<organism evidence="1 2">
    <name type="scientific">Cytobacillus depressus</name>
    <dbReference type="NCBI Taxonomy" id="1602942"/>
    <lineage>
        <taxon>Bacteria</taxon>
        <taxon>Bacillati</taxon>
        <taxon>Bacillota</taxon>
        <taxon>Bacilli</taxon>
        <taxon>Bacillales</taxon>
        <taxon>Bacillaceae</taxon>
        <taxon>Cytobacillus</taxon>
    </lineage>
</organism>
<dbReference type="AlphaFoldDB" id="A0A6L3V465"/>